<comment type="subcellular location">
    <subcellularLocation>
        <location evidence="7">Cell membrane</location>
        <topology evidence="7">Multi-pass membrane protein</topology>
    </subcellularLocation>
</comment>
<name>A0ABS6FIN5_9FIRM</name>
<feature type="transmembrane region" description="Helical" evidence="7">
    <location>
        <begin position="93"/>
        <end position="110"/>
    </location>
</feature>
<dbReference type="PROSITE" id="PS01311">
    <property type="entry name" value="LGT"/>
    <property type="match status" value="1"/>
</dbReference>
<dbReference type="NCBIfam" id="TIGR00544">
    <property type="entry name" value="lgt"/>
    <property type="match status" value="1"/>
</dbReference>
<dbReference type="HAMAP" id="MF_01147">
    <property type="entry name" value="Lgt"/>
    <property type="match status" value="1"/>
</dbReference>
<dbReference type="PANTHER" id="PTHR30589:SF0">
    <property type="entry name" value="PHOSPHATIDYLGLYCEROL--PROLIPOPROTEIN DIACYLGLYCERYL TRANSFERASE"/>
    <property type="match status" value="1"/>
</dbReference>
<evidence type="ECO:0000313" key="9">
    <source>
        <dbReference type="Proteomes" id="UP000783742"/>
    </source>
</evidence>
<keyword evidence="4 7" id="KW-0812">Transmembrane</keyword>
<comment type="pathway">
    <text evidence="7">Protein modification; lipoprotein biosynthesis (diacylglyceryl transfer).</text>
</comment>
<proteinExistence type="inferred from homology"/>
<evidence type="ECO:0000256" key="3">
    <source>
        <dbReference type="ARBA" id="ARBA00022679"/>
    </source>
</evidence>
<gene>
    <name evidence="7 8" type="primary">lgt</name>
    <name evidence="8" type="ORF">KQI68_09385</name>
</gene>
<feature type="transmembrane region" description="Helical" evidence="7">
    <location>
        <begin position="54"/>
        <end position="73"/>
    </location>
</feature>
<dbReference type="PANTHER" id="PTHR30589">
    <property type="entry name" value="PROLIPOPROTEIN DIACYLGLYCERYL TRANSFERASE"/>
    <property type="match status" value="1"/>
</dbReference>
<dbReference type="Pfam" id="PF01790">
    <property type="entry name" value="LGT"/>
    <property type="match status" value="1"/>
</dbReference>
<dbReference type="GO" id="GO:0016740">
    <property type="term" value="F:transferase activity"/>
    <property type="evidence" value="ECO:0007669"/>
    <property type="project" value="UniProtKB-KW"/>
</dbReference>
<keyword evidence="5 7" id="KW-1133">Transmembrane helix</keyword>
<comment type="function">
    <text evidence="7">Catalyzes the transfer of the diacylglyceryl group from phosphatidylglycerol to the sulfhydryl group of the N-terminal cysteine of a prolipoprotein, the first step in the formation of mature lipoproteins.</text>
</comment>
<keyword evidence="3 7" id="KW-0808">Transferase</keyword>
<feature type="transmembrane region" description="Helical" evidence="7">
    <location>
        <begin position="222"/>
        <end position="243"/>
    </location>
</feature>
<dbReference type="EC" id="2.5.1.145" evidence="7"/>
<evidence type="ECO:0000256" key="1">
    <source>
        <dbReference type="ARBA" id="ARBA00007150"/>
    </source>
</evidence>
<dbReference type="InterPro" id="IPR001640">
    <property type="entry name" value="Lgt"/>
</dbReference>
<keyword evidence="2 7" id="KW-1003">Cell membrane</keyword>
<comment type="catalytic activity">
    <reaction evidence="7">
        <text>L-cysteinyl-[prolipoprotein] + a 1,2-diacyl-sn-glycero-3-phospho-(1'-sn-glycerol) = an S-1,2-diacyl-sn-glyceryl-L-cysteinyl-[prolipoprotein] + sn-glycerol 1-phosphate + H(+)</text>
        <dbReference type="Rhea" id="RHEA:56712"/>
        <dbReference type="Rhea" id="RHEA-COMP:14679"/>
        <dbReference type="Rhea" id="RHEA-COMP:14680"/>
        <dbReference type="ChEBI" id="CHEBI:15378"/>
        <dbReference type="ChEBI" id="CHEBI:29950"/>
        <dbReference type="ChEBI" id="CHEBI:57685"/>
        <dbReference type="ChEBI" id="CHEBI:64716"/>
        <dbReference type="ChEBI" id="CHEBI:140658"/>
        <dbReference type="EC" id="2.5.1.145"/>
    </reaction>
</comment>
<comment type="caution">
    <text evidence="8">The sequence shown here is derived from an EMBL/GenBank/DDBJ whole genome shotgun (WGS) entry which is preliminary data.</text>
</comment>
<feature type="transmembrane region" description="Helical" evidence="7">
    <location>
        <begin position="167"/>
        <end position="185"/>
    </location>
</feature>
<evidence type="ECO:0000256" key="5">
    <source>
        <dbReference type="ARBA" id="ARBA00022989"/>
    </source>
</evidence>
<evidence type="ECO:0000313" key="8">
    <source>
        <dbReference type="EMBL" id="MBU5670042.1"/>
    </source>
</evidence>
<feature type="transmembrane region" description="Helical" evidence="7">
    <location>
        <begin position="191"/>
        <end position="210"/>
    </location>
</feature>
<dbReference type="RefSeq" id="WP_216549863.1">
    <property type="nucleotide sequence ID" value="NZ_JAHLQO010000006.1"/>
</dbReference>
<accession>A0ABS6FIN5</accession>
<dbReference type="EMBL" id="JAHLQO010000006">
    <property type="protein sequence ID" value="MBU5670042.1"/>
    <property type="molecule type" value="Genomic_DNA"/>
</dbReference>
<evidence type="ECO:0000256" key="7">
    <source>
        <dbReference type="HAMAP-Rule" id="MF_01147"/>
    </source>
</evidence>
<sequence>MNINPVAFSIFGIEVRWYGILIALGVYLAITILEKMAQKKNYKNGLYEGVSYDIGLIAVLIGVIGARLYYVSFEWDYYSKHLNEIFAIRNGGLAIYGGIIAGALTVYVFCKIKNIKFATLADCVAPGLALAQSIGRWGNFFNGEAHGGPTDVPWAIVVDGVKVHPTFFYESFVNFLLFIFLYFFLSKKQKFEGQLFAVYMMVYGAARFIIEGMRTDSLYIGSFRVSQIVSILLLIFGALIYYFGNKRKFTD</sequence>
<feature type="transmembrane region" description="Helical" evidence="7">
    <location>
        <begin position="15"/>
        <end position="33"/>
    </location>
</feature>
<dbReference type="Proteomes" id="UP000783742">
    <property type="component" value="Unassembled WGS sequence"/>
</dbReference>
<feature type="binding site" evidence="7">
    <location>
        <position position="136"/>
    </location>
    <ligand>
        <name>a 1,2-diacyl-sn-glycero-3-phospho-(1'-sn-glycerol)</name>
        <dbReference type="ChEBI" id="CHEBI:64716"/>
    </ligand>
</feature>
<organism evidence="8 9">
    <name type="scientific">Peptoniphilus ovalis</name>
    <dbReference type="NCBI Taxonomy" id="2841503"/>
    <lineage>
        <taxon>Bacteria</taxon>
        <taxon>Bacillati</taxon>
        <taxon>Bacillota</taxon>
        <taxon>Tissierellia</taxon>
        <taxon>Tissierellales</taxon>
        <taxon>Peptoniphilaceae</taxon>
        <taxon>Peptoniphilus</taxon>
    </lineage>
</organism>
<protein>
    <recommendedName>
        <fullName evidence="7">Phosphatidylglycerol--prolipoprotein diacylglyceryl transferase</fullName>
        <ecNumber evidence="7">2.5.1.145</ecNumber>
    </recommendedName>
</protein>
<evidence type="ECO:0000256" key="6">
    <source>
        <dbReference type="ARBA" id="ARBA00023136"/>
    </source>
</evidence>
<keyword evidence="9" id="KW-1185">Reference proteome</keyword>
<reference evidence="8 9" key="1">
    <citation type="submission" date="2021-06" db="EMBL/GenBank/DDBJ databases">
        <authorList>
            <person name="Sun Q."/>
            <person name="Li D."/>
        </authorList>
    </citation>
    <scope>NUCLEOTIDE SEQUENCE [LARGE SCALE GENOMIC DNA]</scope>
    <source>
        <strain evidence="8 9">MSJ-1</strain>
    </source>
</reference>
<comment type="similarity">
    <text evidence="1 7">Belongs to the Lgt family.</text>
</comment>
<evidence type="ECO:0000256" key="2">
    <source>
        <dbReference type="ARBA" id="ARBA00022475"/>
    </source>
</evidence>
<evidence type="ECO:0000256" key="4">
    <source>
        <dbReference type="ARBA" id="ARBA00022692"/>
    </source>
</evidence>
<keyword evidence="6 7" id="KW-0472">Membrane</keyword>